<protein>
    <submittedName>
        <fullName evidence="1">Formate dehydrogenase O alpha subunit selenocysteine-containing</fullName>
        <ecNumber evidence="1">1.2.1.2</ecNumber>
    </submittedName>
</protein>
<dbReference type="Proteomes" id="UP000242951">
    <property type="component" value="Unassembled WGS sequence"/>
</dbReference>
<evidence type="ECO:0000313" key="2">
    <source>
        <dbReference type="Proteomes" id="UP000242951"/>
    </source>
</evidence>
<keyword evidence="1" id="KW-0560">Oxidoreductase</keyword>
<dbReference type="EC" id="1.2.1.2" evidence="1"/>
<gene>
    <name evidence="1" type="ORF">BPMI_02230</name>
</gene>
<accession>A0ABR5HKS2</accession>
<organism evidence="1 2">
    <name type="scientific">Candidatus Burkholderia pumila</name>
    <dbReference type="NCBI Taxonomy" id="1090375"/>
    <lineage>
        <taxon>Bacteria</taxon>
        <taxon>Pseudomonadati</taxon>
        <taxon>Pseudomonadota</taxon>
        <taxon>Betaproteobacteria</taxon>
        <taxon>Burkholderiales</taxon>
        <taxon>Burkholderiaceae</taxon>
        <taxon>Burkholderia</taxon>
    </lineage>
</organism>
<sequence>MKDDRDANFVEKTPDGKTVNRWLTTGFLAASAGSNEVG</sequence>
<keyword evidence="2" id="KW-1185">Reference proteome</keyword>
<dbReference type="GO" id="GO:0016491">
    <property type="term" value="F:oxidoreductase activity"/>
    <property type="evidence" value="ECO:0007669"/>
    <property type="project" value="UniProtKB-KW"/>
</dbReference>
<reference evidence="1 2" key="1">
    <citation type="submission" date="2015-06" db="EMBL/GenBank/DDBJ databases">
        <title>Comparative genomics of Burkholderia leaf nodule symbionts.</title>
        <authorList>
            <person name="Carlier A."/>
            <person name="Eberl L."/>
            <person name="Pinto-Carbo M."/>
        </authorList>
    </citation>
    <scope>NUCLEOTIDE SEQUENCE [LARGE SCALE GENOMIC DNA]</scope>
    <source>
        <strain evidence="1 2">UZHbot3</strain>
    </source>
</reference>
<name>A0ABR5HKS2_9BURK</name>
<dbReference type="Gene3D" id="3.40.50.740">
    <property type="match status" value="1"/>
</dbReference>
<comment type="caution">
    <text evidence="1">The sequence shown here is derived from an EMBL/GenBank/DDBJ whole genome shotgun (WGS) entry which is preliminary data.</text>
</comment>
<dbReference type="EMBL" id="LELG01000203">
    <property type="protein sequence ID" value="KMQ79986.1"/>
    <property type="molecule type" value="Genomic_DNA"/>
</dbReference>
<evidence type="ECO:0000313" key="1">
    <source>
        <dbReference type="EMBL" id="KMQ79986.1"/>
    </source>
</evidence>
<proteinExistence type="predicted"/>